<dbReference type="SUPFAM" id="SSF109854">
    <property type="entry name" value="DinB/YfiT-like putative metalloenzymes"/>
    <property type="match status" value="1"/>
</dbReference>
<dbReference type="Pfam" id="PF12867">
    <property type="entry name" value="DinB_2"/>
    <property type="match status" value="1"/>
</dbReference>
<feature type="domain" description="DinB-like" evidence="1">
    <location>
        <begin position="38"/>
        <end position="162"/>
    </location>
</feature>
<dbReference type="InterPro" id="IPR024775">
    <property type="entry name" value="DinB-like"/>
</dbReference>
<proteinExistence type="predicted"/>
<gene>
    <name evidence="2" type="ORF">SAMN05660226_02177</name>
</gene>
<dbReference type="InterPro" id="IPR034660">
    <property type="entry name" value="DinB/YfiT-like"/>
</dbReference>
<evidence type="ECO:0000313" key="3">
    <source>
        <dbReference type="Proteomes" id="UP000190541"/>
    </source>
</evidence>
<dbReference type="EMBL" id="FUYS01000004">
    <property type="protein sequence ID" value="SKB58146.1"/>
    <property type="molecule type" value="Genomic_DNA"/>
</dbReference>
<evidence type="ECO:0000259" key="1">
    <source>
        <dbReference type="Pfam" id="PF12867"/>
    </source>
</evidence>
<name>A0A1T5CFL9_9SPHI</name>
<protein>
    <submittedName>
        <fullName evidence="2">DinB superfamily protein</fullName>
    </submittedName>
</protein>
<reference evidence="2 3" key="1">
    <citation type="submission" date="2017-02" db="EMBL/GenBank/DDBJ databases">
        <authorList>
            <person name="Peterson S.W."/>
        </authorList>
    </citation>
    <scope>NUCLEOTIDE SEQUENCE [LARGE SCALE GENOMIC DNA]</scope>
    <source>
        <strain evidence="2 3">DSM 22899</strain>
    </source>
</reference>
<dbReference type="Gene3D" id="1.20.120.450">
    <property type="entry name" value="dinb family like domain"/>
    <property type="match status" value="1"/>
</dbReference>
<dbReference type="Proteomes" id="UP000190541">
    <property type="component" value="Unassembled WGS sequence"/>
</dbReference>
<dbReference type="RefSeq" id="WP_079716865.1">
    <property type="nucleotide sequence ID" value="NZ_FUYS01000004.1"/>
</dbReference>
<accession>A0A1T5CFL9</accession>
<sequence>MEEQSTMRLEVWMRGPVPNVPPLLQPVAHALLQAKEEIARCMQNFDDGHLWYKPGGAASPGFHLQHMTGVVDRMFTYALGMPLSEAQFAYLQSEGDEIADIGAAELVEAFGKQVDKAIDQLIRMDEAGLTDTRYLGRKRIPTTLIGLLFHAAEHTQRHVGQLLVTVKLLPLFKAKC</sequence>
<dbReference type="OrthoDB" id="1439983at2"/>
<dbReference type="STRING" id="623280.SAMN05660226_02177"/>
<organism evidence="2 3">
    <name type="scientific">Parapedobacter luteus</name>
    <dbReference type="NCBI Taxonomy" id="623280"/>
    <lineage>
        <taxon>Bacteria</taxon>
        <taxon>Pseudomonadati</taxon>
        <taxon>Bacteroidota</taxon>
        <taxon>Sphingobacteriia</taxon>
        <taxon>Sphingobacteriales</taxon>
        <taxon>Sphingobacteriaceae</taxon>
        <taxon>Parapedobacter</taxon>
    </lineage>
</organism>
<keyword evidence="3" id="KW-1185">Reference proteome</keyword>
<evidence type="ECO:0000313" key="2">
    <source>
        <dbReference type="EMBL" id="SKB58146.1"/>
    </source>
</evidence>
<dbReference type="AlphaFoldDB" id="A0A1T5CFL9"/>